<dbReference type="InterPro" id="IPR023562">
    <property type="entry name" value="ClpP/TepA"/>
</dbReference>
<organism evidence="10 11">
    <name type="scientific">Mucilaginibacter dorajii</name>
    <dbReference type="NCBI Taxonomy" id="692994"/>
    <lineage>
        <taxon>Bacteria</taxon>
        <taxon>Pseudomonadati</taxon>
        <taxon>Bacteroidota</taxon>
        <taxon>Sphingobacteriia</taxon>
        <taxon>Sphingobacteriales</taxon>
        <taxon>Sphingobacteriaceae</taxon>
        <taxon>Mucilaginibacter</taxon>
    </lineage>
</organism>
<evidence type="ECO:0000256" key="8">
    <source>
        <dbReference type="PROSITE-ProRule" id="PRU10086"/>
    </source>
</evidence>
<dbReference type="HAMAP" id="MF_00444">
    <property type="entry name" value="ClpP"/>
    <property type="match status" value="1"/>
</dbReference>
<feature type="active site" description="Nucleophile" evidence="7">
    <location>
        <position position="155"/>
    </location>
</feature>
<comment type="similarity">
    <text evidence="1 7 9">Belongs to the peptidase S14 family.</text>
</comment>
<evidence type="ECO:0000256" key="5">
    <source>
        <dbReference type="ARBA" id="ARBA00022825"/>
    </source>
</evidence>
<comment type="function">
    <text evidence="7">Cleaves peptides in various proteins in a process that requires ATP hydrolysis. Has a chymotrypsin-like activity. Plays a major role in the degradation of misfolded proteins.</text>
</comment>
<comment type="caution">
    <text evidence="10">The sequence shown here is derived from an EMBL/GenBank/DDBJ whole genome shotgun (WGS) entry which is preliminary data.</text>
</comment>
<dbReference type="InterPro" id="IPR033135">
    <property type="entry name" value="ClpP_His_AS"/>
</dbReference>
<dbReference type="PROSITE" id="PS00382">
    <property type="entry name" value="CLP_PROTEASE_HIS"/>
    <property type="match status" value="1"/>
</dbReference>
<dbReference type="PANTHER" id="PTHR10381:SF70">
    <property type="entry name" value="ATP-DEPENDENT CLP PROTEASE PROTEOLYTIC SUBUNIT"/>
    <property type="match status" value="1"/>
</dbReference>
<evidence type="ECO:0000256" key="3">
    <source>
        <dbReference type="ARBA" id="ARBA00022670"/>
    </source>
</evidence>
<dbReference type="Proteomes" id="UP001500742">
    <property type="component" value="Unassembled WGS sequence"/>
</dbReference>
<dbReference type="PANTHER" id="PTHR10381">
    <property type="entry name" value="ATP-DEPENDENT CLP PROTEASE PROTEOLYTIC SUBUNIT"/>
    <property type="match status" value="1"/>
</dbReference>
<dbReference type="CDD" id="cd07017">
    <property type="entry name" value="S14_ClpP_2"/>
    <property type="match status" value="1"/>
</dbReference>
<dbReference type="InterPro" id="IPR001907">
    <property type="entry name" value="ClpP"/>
</dbReference>
<keyword evidence="5 7" id="KW-0720">Serine protease</keyword>
<sequence>MPAPKINITKPMNSNIDKNEFRKYAVKHHRINSLFVDKYLGNFDSRRMPQGIATTVPTGMTPYIIEERQLNVAQMDVFSRLMMDRIIFLGDAIYENIANIIQAQLLFLQSADSKRDIQIYINSPGGSVYAGLGIYDTMQFISNDVATICTGMAASMGAVLLVAGTEGKRAALPHARVMIHQPSGGAQGQQSDIEITYHEITKLKKELYQIIADHSGASFEKVWDASDRDYWMIAEEAKEFGMVDEILRGTKGK</sequence>
<dbReference type="PRINTS" id="PR00127">
    <property type="entry name" value="CLPPROTEASEP"/>
</dbReference>
<dbReference type="NCBIfam" id="NF009205">
    <property type="entry name" value="PRK12553.1"/>
    <property type="match status" value="1"/>
</dbReference>
<keyword evidence="3 7" id="KW-0645">Protease</keyword>
<evidence type="ECO:0000256" key="4">
    <source>
        <dbReference type="ARBA" id="ARBA00022801"/>
    </source>
</evidence>
<dbReference type="NCBIfam" id="NF001368">
    <property type="entry name" value="PRK00277.1"/>
    <property type="match status" value="1"/>
</dbReference>
<reference evidence="11" key="1">
    <citation type="journal article" date="2019" name="Int. J. Syst. Evol. Microbiol.">
        <title>The Global Catalogue of Microorganisms (GCM) 10K type strain sequencing project: providing services to taxonomists for standard genome sequencing and annotation.</title>
        <authorList>
            <consortium name="The Broad Institute Genomics Platform"/>
            <consortium name="The Broad Institute Genome Sequencing Center for Infectious Disease"/>
            <person name="Wu L."/>
            <person name="Ma J."/>
        </authorList>
    </citation>
    <scope>NUCLEOTIDE SEQUENCE [LARGE SCALE GENOMIC DNA]</scope>
    <source>
        <strain evidence="11">JCM 16601</strain>
    </source>
</reference>
<evidence type="ECO:0000256" key="1">
    <source>
        <dbReference type="ARBA" id="ARBA00007039"/>
    </source>
</evidence>
<evidence type="ECO:0000256" key="9">
    <source>
        <dbReference type="RuleBase" id="RU003567"/>
    </source>
</evidence>
<feature type="active site" evidence="7 8">
    <location>
        <position position="180"/>
    </location>
</feature>
<comment type="catalytic activity">
    <reaction evidence="6 7 8">
        <text>Hydrolysis of proteins to small peptides in the presence of ATP and magnesium. alpha-casein is the usual test substrate. In the absence of ATP, only oligopeptides shorter than five residues are hydrolyzed (such as succinyl-Leu-Tyr-|-NHMec, and Leu-Tyr-Leu-|-Tyr-Trp, in which cleavage of the -Tyr-|-Leu- and -Tyr-|-Trp bonds also occurs).</text>
        <dbReference type="EC" id="3.4.21.92"/>
    </reaction>
</comment>
<evidence type="ECO:0000256" key="7">
    <source>
        <dbReference type="HAMAP-Rule" id="MF_00444"/>
    </source>
</evidence>
<comment type="subunit">
    <text evidence="7">Fourteen ClpP subunits assemble into 2 heptameric rings which stack back to back to give a disk-like structure with a central cavity, resembling the structure of eukaryotic proteasomes.</text>
</comment>
<keyword evidence="11" id="KW-1185">Reference proteome</keyword>
<dbReference type="EC" id="3.4.21.92" evidence="7"/>
<name>A0ABP7QDZ3_9SPHI</name>
<accession>A0ABP7QDZ3</accession>
<comment type="subcellular location">
    <subcellularLocation>
        <location evidence="7">Cytoplasm</location>
    </subcellularLocation>
</comment>
<dbReference type="SUPFAM" id="SSF52096">
    <property type="entry name" value="ClpP/crotonase"/>
    <property type="match status" value="1"/>
</dbReference>
<protein>
    <recommendedName>
        <fullName evidence="7 9">ATP-dependent Clp protease proteolytic subunit</fullName>
        <ecNumber evidence="7">3.4.21.92</ecNumber>
    </recommendedName>
    <alternativeName>
        <fullName evidence="7">Endopeptidase Clp</fullName>
    </alternativeName>
</protein>
<evidence type="ECO:0000256" key="6">
    <source>
        <dbReference type="ARBA" id="ARBA00034021"/>
    </source>
</evidence>
<gene>
    <name evidence="10" type="primary">clpP_2</name>
    <name evidence="7" type="synonym">clpP</name>
    <name evidence="10" type="ORF">GCM10022210_35270</name>
</gene>
<dbReference type="Pfam" id="PF00574">
    <property type="entry name" value="CLP_protease"/>
    <property type="match status" value="1"/>
</dbReference>
<keyword evidence="4 7" id="KW-0378">Hydrolase</keyword>
<evidence type="ECO:0000256" key="2">
    <source>
        <dbReference type="ARBA" id="ARBA00022490"/>
    </source>
</evidence>
<evidence type="ECO:0000313" key="10">
    <source>
        <dbReference type="EMBL" id="GAA3980903.1"/>
    </source>
</evidence>
<dbReference type="Gene3D" id="3.90.226.10">
    <property type="entry name" value="2-enoyl-CoA Hydratase, Chain A, domain 1"/>
    <property type="match status" value="1"/>
</dbReference>
<keyword evidence="2 7" id="KW-0963">Cytoplasm</keyword>
<dbReference type="InterPro" id="IPR029045">
    <property type="entry name" value="ClpP/crotonase-like_dom_sf"/>
</dbReference>
<evidence type="ECO:0000313" key="11">
    <source>
        <dbReference type="Proteomes" id="UP001500742"/>
    </source>
</evidence>
<dbReference type="EMBL" id="BAAAZC010000025">
    <property type="protein sequence ID" value="GAA3980903.1"/>
    <property type="molecule type" value="Genomic_DNA"/>
</dbReference>
<proteinExistence type="inferred from homology"/>